<keyword evidence="3" id="KW-1185">Reference proteome</keyword>
<keyword evidence="1" id="KW-0472">Membrane</keyword>
<proteinExistence type="predicted"/>
<reference evidence="2 3" key="1">
    <citation type="submission" date="2019-01" db="EMBL/GenBank/DDBJ databases">
        <authorList>
            <person name="Sayadi A."/>
        </authorList>
    </citation>
    <scope>NUCLEOTIDE SEQUENCE [LARGE SCALE GENOMIC DNA]</scope>
</reference>
<dbReference type="AlphaFoldDB" id="A0A653BTL2"/>
<feature type="transmembrane region" description="Helical" evidence="1">
    <location>
        <begin position="7"/>
        <end position="24"/>
    </location>
</feature>
<evidence type="ECO:0000313" key="2">
    <source>
        <dbReference type="EMBL" id="VEN38666.1"/>
    </source>
</evidence>
<gene>
    <name evidence="2" type="ORF">CALMAC_LOCUS3477</name>
</gene>
<accession>A0A653BTL2</accession>
<sequence>MFWFRGYVCNFIRVFCLDLLFYFFGWRNEKGVKGCGYNIADRWY</sequence>
<keyword evidence="1" id="KW-1133">Transmembrane helix</keyword>
<organism evidence="2 3">
    <name type="scientific">Callosobruchus maculatus</name>
    <name type="common">Southern cowpea weevil</name>
    <name type="synonym">Pulse bruchid</name>
    <dbReference type="NCBI Taxonomy" id="64391"/>
    <lineage>
        <taxon>Eukaryota</taxon>
        <taxon>Metazoa</taxon>
        <taxon>Ecdysozoa</taxon>
        <taxon>Arthropoda</taxon>
        <taxon>Hexapoda</taxon>
        <taxon>Insecta</taxon>
        <taxon>Pterygota</taxon>
        <taxon>Neoptera</taxon>
        <taxon>Endopterygota</taxon>
        <taxon>Coleoptera</taxon>
        <taxon>Polyphaga</taxon>
        <taxon>Cucujiformia</taxon>
        <taxon>Chrysomeloidea</taxon>
        <taxon>Chrysomelidae</taxon>
        <taxon>Bruchinae</taxon>
        <taxon>Bruchini</taxon>
        <taxon>Callosobruchus</taxon>
    </lineage>
</organism>
<name>A0A653BTL2_CALMS</name>
<dbReference type="OrthoDB" id="10264446at2759"/>
<dbReference type="EMBL" id="CAACVG010004811">
    <property type="protein sequence ID" value="VEN38666.1"/>
    <property type="molecule type" value="Genomic_DNA"/>
</dbReference>
<dbReference type="Proteomes" id="UP000410492">
    <property type="component" value="Unassembled WGS sequence"/>
</dbReference>
<keyword evidence="1" id="KW-0812">Transmembrane</keyword>
<evidence type="ECO:0000313" key="3">
    <source>
        <dbReference type="Proteomes" id="UP000410492"/>
    </source>
</evidence>
<evidence type="ECO:0000256" key="1">
    <source>
        <dbReference type="SAM" id="Phobius"/>
    </source>
</evidence>
<protein>
    <submittedName>
        <fullName evidence="2">Uncharacterized protein</fullName>
    </submittedName>
</protein>